<feature type="region of interest" description="Disordered" evidence="1">
    <location>
        <begin position="1"/>
        <end position="385"/>
    </location>
</feature>
<dbReference type="EMBL" id="LAZP02000373">
    <property type="protein sequence ID" value="PFH57719.1"/>
    <property type="molecule type" value="Genomic_DNA"/>
</dbReference>
<feature type="compositionally biased region" description="Polar residues" evidence="1">
    <location>
        <begin position="271"/>
        <end position="287"/>
    </location>
</feature>
<feature type="compositionally biased region" description="Pro residues" evidence="1">
    <location>
        <begin position="52"/>
        <end position="61"/>
    </location>
</feature>
<protein>
    <submittedName>
        <fullName evidence="2">Uncharacterized protein</fullName>
    </submittedName>
</protein>
<feature type="compositionally biased region" description="Basic and acidic residues" evidence="1">
    <location>
        <begin position="249"/>
        <end position="258"/>
    </location>
</feature>
<dbReference type="AlphaFoldDB" id="A0A2A9P8G9"/>
<reference evidence="2 3" key="2">
    <citation type="journal article" date="2017" name="Sci. Rep.">
        <title>Ant-infecting Ophiocordyceps genomes reveal a high diversity of potential behavioral manipulation genes and a possible major role for enterotoxins.</title>
        <authorList>
            <person name="de Bekker C."/>
            <person name="Ohm R.A."/>
            <person name="Evans H.C."/>
            <person name="Brachmann A."/>
            <person name="Hughes D.P."/>
        </authorList>
    </citation>
    <scope>NUCLEOTIDE SEQUENCE [LARGE SCALE GENOMIC DNA]</scope>
    <source>
        <strain evidence="2 3">SC16a</strain>
    </source>
</reference>
<feature type="compositionally biased region" description="Basic and acidic residues" evidence="1">
    <location>
        <begin position="131"/>
        <end position="146"/>
    </location>
</feature>
<feature type="compositionally biased region" description="Polar residues" evidence="1">
    <location>
        <begin position="376"/>
        <end position="385"/>
    </location>
</feature>
<proteinExistence type="predicted"/>
<evidence type="ECO:0000313" key="3">
    <source>
        <dbReference type="Proteomes" id="UP000037136"/>
    </source>
</evidence>
<accession>A0A2A9P8G9</accession>
<evidence type="ECO:0000313" key="2">
    <source>
        <dbReference type="EMBL" id="PFH57719.1"/>
    </source>
</evidence>
<feature type="compositionally biased region" description="Gly residues" evidence="1">
    <location>
        <begin position="302"/>
        <end position="312"/>
    </location>
</feature>
<dbReference type="STRING" id="268505.A0A2A9P8G9"/>
<dbReference type="Proteomes" id="UP000037136">
    <property type="component" value="Unassembled WGS sequence"/>
</dbReference>
<sequence>MDRQHPPNQFNNEADHPRRPHTSDGRRPPHSSGPYRSPNAAQPHGRPDQGRPLPPGGPGGPPSHHNRGRPPQRPPPGQYPPHHEYDGNFGPGPGPRPHPGSQGRGAPPPNVHPQRKPLPSKAHQSLTPNDIIDHYVTDAHRGGPPHDRRHPPVPPPHQSPGIGGPDAYRGGPRPAGNPVPSNNGPGSREHARPRPGGGGDPHMPRTPDLGASDANFGPGVSPNSRGLYAPEQGGQLAGRQSPRSPLHHTGLEPDDRGLRSPARHPGGSPIASRSPQRLTPDSHSQQRGMMPASPQYSPGGNLRVGGPAGGPGSRTPSPQSSHYAMARTGGPIPPPHGGATGGPPGSFSRPLRPGAQSPPDARYGPGPGGAQDARNLPQQFQGHAF</sequence>
<comment type="caution">
    <text evidence="2">The sequence shown here is derived from an EMBL/GenBank/DDBJ whole genome shotgun (WGS) entry which is preliminary data.</text>
</comment>
<dbReference type="OrthoDB" id="10516083at2759"/>
<feature type="compositionally biased region" description="Polar residues" evidence="1">
    <location>
        <begin position="1"/>
        <end position="12"/>
    </location>
</feature>
<organism evidence="2 3">
    <name type="scientific">Ophiocordyceps unilateralis</name>
    <name type="common">Zombie-ant fungus</name>
    <name type="synonym">Torrubia unilateralis</name>
    <dbReference type="NCBI Taxonomy" id="268505"/>
    <lineage>
        <taxon>Eukaryota</taxon>
        <taxon>Fungi</taxon>
        <taxon>Dikarya</taxon>
        <taxon>Ascomycota</taxon>
        <taxon>Pezizomycotina</taxon>
        <taxon>Sordariomycetes</taxon>
        <taxon>Hypocreomycetidae</taxon>
        <taxon>Hypocreales</taxon>
        <taxon>Ophiocordycipitaceae</taxon>
        <taxon>Ophiocordyceps</taxon>
    </lineage>
</organism>
<feature type="compositionally biased region" description="Basic and acidic residues" evidence="1">
    <location>
        <begin position="13"/>
        <end position="27"/>
    </location>
</feature>
<name>A0A2A9P8G9_OPHUN</name>
<reference evidence="2 3" key="1">
    <citation type="journal article" date="2015" name="BMC Genomics">
        <title>Gene expression during zombie ant biting behavior reflects the complexity underlying fungal parasitic behavioral manipulation.</title>
        <authorList>
            <person name="de Bekker C."/>
            <person name="Ohm R.A."/>
            <person name="Loreto R.G."/>
            <person name="Sebastian A."/>
            <person name="Albert I."/>
            <person name="Merrow M."/>
            <person name="Brachmann A."/>
            <person name="Hughes D.P."/>
        </authorList>
    </citation>
    <scope>NUCLEOTIDE SEQUENCE [LARGE SCALE GENOMIC DNA]</scope>
    <source>
        <strain evidence="2 3">SC16a</strain>
    </source>
</reference>
<keyword evidence="3" id="KW-1185">Reference proteome</keyword>
<gene>
    <name evidence="2" type="ORF">XA68_14665</name>
</gene>
<evidence type="ECO:0000256" key="1">
    <source>
        <dbReference type="SAM" id="MobiDB-lite"/>
    </source>
</evidence>